<keyword evidence="2" id="KW-1185">Reference proteome</keyword>
<dbReference type="Proteomes" id="UP000198371">
    <property type="component" value="Chromosome 1"/>
</dbReference>
<accession>A0AAU8WJY1</accession>
<proteinExistence type="predicted"/>
<sequence length="191" mass="22240">MSGDFYKEWREKAEVDYFPQLVVLWLSTNAWYRSHYSEITTRKDRDFLNKLRDDHSTRNKIYSRFDRLLSSEGTKEHAELINVIEALSFALNSTQLLWDENNTATGITLTNCLLTPHPKNYGSLVVKKRAPGITINNALKLTDDRSALFNGLLEIIYQVRCQLVHGQLEPSEVNHEVVKQVYFLLHLLMRI</sequence>
<dbReference type="RefSeq" id="WP_089072178.1">
    <property type="nucleotide sequence ID" value="NZ_CP022353.1"/>
</dbReference>
<name>A0AAU8WJY1_9VIBR</name>
<protein>
    <recommendedName>
        <fullName evidence="3">Apea-like HEPN domain-containing protein</fullName>
    </recommendedName>
</protein>
<evidence type="ECO:0008006" key="3">
    <source>
        <dbReference type="Google" id="ProtNLM"/>
    </source>
</evidence>
<dbReference type="EMBL" id="CP022353">
    <property type="protein sequence ID" value="ASK56580.1"/>
    <property type="molecule type" value="Genomic_DNA"/>
</dbReference>
<reference evidence="2" key="1">
    <citation type="journal article" date="2017" name="Genome Announc.">
        <title>Complete Genome Sequence of Vibrio sp. Strain 2521-89, a Close Relative of Vibrio cholerae Isolated from Lake Water in New Mexico, USA.</title>
        <authorList>
            <person name="Liang K."/>
            <person name="Orata F.D."/>
            <person name="Winkjer N.S."/>
            <person name="Rowe L.A."/>
            <person name="Tarr C.L."/>
            <person name="Boucher Y."/>
        </authorList>
    </citation>
    <scope>NUCLEOTIDE SEQUENCE [LARGE SCALE GENOMIC DNA]</scope>
    <source>
        <strain evidence="2">2521-89</strain>
    </source>
</reference>
<dbReference type="AlphaFoldDB" id="A0AAU8WJY1"/>
<dbReference type="KEGG" id="vti:CEQ48_18225"/>
<evidence type="ECO:0000313" key="2">
    <source>
        <dbReference type="Proteomes" id="UP000198371"/>
    </source>
</evidence>
<evidence type="ECO:0000313" key="1">
    <source>
        <dbReference type="EMBL" id="ASK56580.1"/>
    </source>
</evidence>
<reference evidence="1 2" key="2">
    <citation type="submission" date="2017-06" db="EMBL/GenBank/DDBJ databases">
        <title>Complete genome sequence of Vibrio sp. 2521-89, a close relative of Vibrio cholerae isolated from lake water in New Mexico, USA.</title>
        <authorList>
            <person name="Liang K."/>
            <person name="Orata F.D."/>
            <person name="Winkjer N.S."/>
            <person name="Tarr C.L."/>
            <person name="Boucher Y."/>
        </authorList>
    </citation>
    <scope>NUCLEOTIDE SEQUENCE [LARGE SCALE GENOMIC DNA]</scope>
    <source>
        <strain evidence="1 2">2521-89</strain>
    </source>
</reference>
<organism evidence="1 2">
    <name type="scientific">Vibrio tarriae</name>
    <dbReference type="NCBI Taxonomy" id="2014742"/>
    <lineage>
        <taxon>Bacteria</taxon>
        <taxon>Pseudomonadati</taxon>
        <taxon>Pseudomonadota</taxon>
        <taxon>Gammaproteobacteria</taxon>
        <taxon>Vibrionales</taxon>
        <taxon>Vibrionaceae</taxon>
        <taxon>Vibrio</taxon>
    </lineage>
</organism>
<gene>
    <name evidence="1" type="ORF">CEQ48_18225</name>
</gene>